<proteinExistence type="predicted"/>
<dbReference type="SMART" id="SM00448">
    <property type="entry name" value="REC"/>
    <property type="match status" value="1"/>
</dbReference>
<dbReference type="InterPro" id="IPR000014">
    <property type="entry name" value="PAS"/>
</dbReference>
<dbReference type="InterPro" id="IPR004358">
    <property type="entry name" value="Sig_transdc_His_kin-like_C"/>
</dbReference>
<dbReference type="Proteomes" id="UP000094936">
    <property type="component" value="Unassembled WGS sequence"/>
</dbReference>
<comment type="caution">
    <text evidence="12">The sequence shown here is derived from an EMBL/GenBank/DDBJ whole genome shotgun (WGS) entry which is preliminary data.</text>
</comment>
<evidence type="ECO:0000256" key="7">
    <source>
        <dbReference type="SAM" id="Coils"/>
    </source>
</evidence>
<dbReference type="EC" id="2.7.13.3" evidence="2"/>
<feature type="coiled-coil region" evidence="7">
    <location>
        <begin position="5"/>
        <end position="32"/>
    </location>
</feature>
<dbReference type="Pfam" id="PF12860">
    <property type="entry name" value="PAS_7"/>
    <property type="match status" value="2"/>
</dbReference>
<dbReference type="Pfam" id="PF08448">
    <property type="entry name" value="PAS_4"/>
    <property type="match status" value="1"/>
</dbReference>
<dbReference type="InterPro" id="IPR003594">
    <property type="entry name" value="HATPase_dom"/>
</dbReference>
<feature type="modified residue" description="4-aspartylphosphate" evidence="6">
    <location>
        <position position="795"/>
    </location>
</feature>
<dbReference type="Gene3D" id="1.10.287.130">
    <property type="match status" value="1"/>
</dbReference>
<accession>A0A1C3EPV9</accession>
<dbReference type="NCBIfam" id="TIGR00229">
    <property type="entry name" value="sensory_box"/>
    <property type="match status" value="1"/>
</dbReference>
<dbReference type="InterPro" id="IPR001789">
    <property type="entry name" value="Sig_transdc_resp-reg_receiver"/>
</dbReference>
<feature type="domain" description="Response regulatory" evidence="9">
    <location>
        <begin position="744"/>
        <end position="861"/>
    </location>
</feature>
<feature type="coiled-coil region" evidence="7">
    <location>
        <begin position="444"/>
        <end position="499"/>
    </location>
</feature>
<dbReference type="InterPro" id="IPR036097">
    <property type="entry name" value="HisK_dim/P_sf"/>
</dbReference>
<dbReference type="RefSeq" id="WP_068899384.1">
    <property type="nucleotide sequence ID" value="NZ_JBHUIF010000003.1"/>
</dbReference>
<dbReference type="PRINTS" id="PR00344">
    <property type="entry name" value="BCTRLSENSOR"/>
</dbReference>
<evidence type="ECO:0000256" key="1">
    <source>
        <dbReference type="ARBA" id="ARBA00000085"/>
    </source>
</evidence>
<dbReference type="InterPro" id="IPR011006">
    <property type="entry name" value="CheY-like_superfamily"/>
</dbReference>
<evidence type="ECO:0000259" key="10">
    <source>
        <dbReference type="PROSITE" id="PS50112"/>
    </source>
</evidence>
<dbReference type="SUPFAM" id="SSF47384">
    <property type="entry name" value="Homodimeric domain of signal transducing histidine kinase"/>
    <property type="match status" value="1"/>
</dbReference>
<dbReference type="SMART" id="SM00388">
    <property type="entry name" value="HisKA"/>
    <property type="match status" value="1"/>
</dbReference>
<dbReference type="PANTHER" id="PTHR43047:SF9">
    <property type="entry name" value="HISTIDINE KINASE"/>
    <property type="match status" value="1"/>
</dbReference>
<evidence type="ECO:0000313" key="12">
    <source>
        <dbReference type="EMBL" id="ODA35290.1"/>
    </source>
</evidence>
<evidence type="ECO:0000256" key="6">
    <source>
        <dbReference type="PROSITE-ProRule" id="PRU00169"/>
    </source>
</evidence>
<evidence type="ECO:0000256" key="2">
    <source>
        <dbReference type="ARBA" id="ARBA00012438"/>
    </source>
</evidence>
<dbReference type="Gene3D" id="3.40.50.2300">
    <property type="match status" value="1"/>
</dbReference>
<dbReference type="GO" id="GO:0009927">
    <property type="term" value="F:histidine phosphotransfer kinase activity"/>
    <property type="evidence" value="ECO:0007669"/>
    <property type="project" value="TreeGrafter"/>
</dbReference>
<keyword evidence="3 6" id="KW-0597">Phosphoprotein</keyword>
<dbReference type="CDD" id="cd00082">
    <property type="entry name" value="HisKA"/>
    <property type="match status" value="1"/>
</dbReference>
<dbReference type="PANTHER" id="PTHR43047">
    <property type="entry name" value="TWO-COMPONENT HISTIDINE PROTEIN KINASE"/>
    <property type="match status" value="1"/>
</dbReference>
<dbReference type="PROSITE" id="PS50112">
    <property type="entry name" value="PAS"/>
    <property type="match status" value="1"/>
</dbReference>
<dbReference type="Gene3D" id="3.30.450.20">
    <property type="entry name" value="PAS domain"/>
    <property type="match status" value="3"/>
</dbReference>
<feature type="domain" description="PAC" evidence="11">
    <location>
        <begin position="394"/>
        <end position="449"/>
    </location>
</feature>
<feature type="domain" description="Histidine kinase" evidence="8">
    <location>
        <begin position="506"/>
        <end position="720"/>
    </location>
</feature>
<dbReference type="Pfam" id="PF00512">
    <property type="entry name" value="HisKA"/>
    <property type="match status" value="1"/>
</dbReference>
<dbReference type="PROSITE" id="PS50109">
    <property type="entry name" value="HIS_KIN"/>
    <property type="match status" value="1"/>
</dbReference>
<dbReference type="SUPFAM" id="SSF55874">
    <property type="entry name" value="ATPase domain of HSP90 chaperone/DNA topoisomerase II/histidine kinase"/>
    <property type="match status" value="1"/>
</dbReference>
<dbReference type="InterPro" id="IPR035965">
    <property type="entry name" value="PAS-like_dom_sf"/>
</dbReference>
<dbReference type="EMBL" id="LYBM01000004">
    <property type="protein sequence ID" value="ODA35290.1"/>
    <property type="molecule type" value="Genomic_DNA"/>
</dbReference>
<dbReference type="InterPro" id="IPR000700">
    <property type="entry name" value="PAS-assoc_C"/>
</dbReference>
<reference evidence="12 13" key="1">
    <citation type="submission" date="2016-05" db="EMBL/GenBank/DDBJ databases">
        <title>Genomic Taxonomy of the Vibrionaceae.</title>
        <authorList>
            <person name="Gomez-Gil B."/>
            <person name="Enciso-Ibarra J."/>
        </authorList>
    </citation>
    <scope>NUCLEOTIDE SEQUENCE [LARGE SCALE GENOMIC DNA]</scope>
    <source>
        <strain evidence="12 13">CAIM 1920</strain>
    </source>
</reference>
<dbReference type="SUPFAM" id="SSF55785">
    <property type="entry name" value="PYP-like sensor domain (PAS domain)"/>
    <property type="match status" value="2"/>
</dbReference>
<dbReference type="Gene3D" id="3.30.565.10">
    <property type="entry name" value="Histidine kinase-like ATPase, C-terminal domain"/>
    <property type="match status" value="1"/>
</dbReference>
<keyword evidence="4" id="KW-0808">Transferase</keyword>
<evidence type="ECO:0000259" key="8">
    <source>
        <dbReference type="PROSITE" id="PS50109"/>
    </source>
</evidence>
<sequence length="882" mass="99215">MTDSKQALQQQLDALRQENDRQKKIIDSLIHRVEKGSRPHGDAWSAFQHSVVLADQVREKTEALNNTLQDLALINHQLSAAKSEAEQAQQRFVDAIESFSDAFALYDENRRLVYCNSHYLNFWSQQPFVIEHQALAPEDMYMLAIEKGMIEHVEESSRTPEELTVRLWDQRWVKINQRKTSEGGSVMLYTDITELKLAETARFEAAMAEKSRVLQAMIDNLSQGVLMVDGDDRIKVFNRAFITISGIEKPPLAGEKIADLCQTSLLKVSRIASEKIHNHDVQIQTLADGRVIEVRSHSMGGDAYVNTYTDITQGYQDARELRENAQWLRLITDNVPALIAYVGADLDYQFTNRAYDEWYGFARGSLIGQHISVPRGPQRFRALKPFIERALAGETVMFEFEDNEDPSGQPRFVVKSLVPNKDARKKVTGLFVLNWDITERKRHAEQLTQSYQTLEARVQERTAQLQHVNYKLQSEVEERREAQARLLEAKKDAEHANLSKTKFLAAISHDLLQPLNAALLYLGSLQTLRMSSSVRRVTEALSFSLRDVESLITTLVDISKLDAGAVTADKQSLPMSDLLDNLADEFGVLAEKLDVDFRYVSTHVSVYTDPQLLGRIVRNLVTNALRYAPRGRVLLGCRRRENGVSVEVIDTGVGIPAEKQREIFQEFCRLDPKHDTHHHTQLGLGLAIVDKISRVLGHNVSVRSESGKGSCFSVLVPFGVQHDLAVAQKKLPILDQGVALQGARVWVIDNDPNICAAMSELLTLWGCEVISASSLSDLQMQCDLARTPVELLVVDYHLDDGENGIDLVTFINSQRVRPVATLLVTANRSEALSQQARESGYLVLFKPVSPIRLKTTLIHLIKQHSHTPPELVTQKNSDSSPV</sequence>
<evidence type="ECO:0000256" key="5">
    <source>
        <dbReference type="ARBA" id="ARBA00022777"/>
    </source>
</evidence>
<feature type="coiled-coil region" evidence="7">
    <location>
        <begin position="71"/>
        <end position="98"/>
    </location>
</feature>
<dbReference type="InterPro" id="IPR013656">
    <property type="entry name" value="PAS_4"/>
</dbReference>
<keyword evidence="13" id="KW-1185">Reference proteome</keyword>
<dbReference type="Pfam" id="PF00072">
    <property type="entry name" value="Response_reg"/>
    <property type="match status" value="1"/>
</dbReference>
<dbReference type="SMART" id="SM00387">
    <property type="entry name" value="HATPase_c"/>
    <property type="match status" value="1"/>
</dbReference>
<keyword evidence="5 12" id="KW-0418">Kinase</keyword>
<dbReference type="PROSITE" id="PS50110">
    <property type="entry name" value="RESPONSE_REGULATORY"/>
    <property type="match status" value="1"/>
</dbReference>
<evidence type="ECO:0000259" key="9">
    <source>
        <dbReference type="PROSITE" id="PS50110"/>
    </source>
</evidence>
<evidence type="ECO:0000256" key="3">
    <source>
        <dbReference type="ARBA" id="ARBA00022553"/>
    </source>
</evidence>
<feature type="domain" description="PAS" evidence="10">
    <location>
        <begin position="210"/>
        <end position="255"/>
    </location>
</feature>
<dbReference type="SMART" id="SM00091">
    <property type="entry name" value="PAS"/>
    <property type="match status" value="3"/>
</dbReference>
<keyword evidence="7" id="KW-0175">Coiled coil</keyword>
<evidence type="ECO:0000256" key="4">
    <source>
        <dbReference type="ARBA" id="ARBA00022679"/>
    </source>
</evidence>
<dbReference type="FunFam" id="3.30.565.10:FF:000049">
    <property type="entry name" value="Two-component sensor histidine kinase"/>
    <property type="match status" value="1"/>
</dbReference>
<name>A0A1C3EPV9_9GAMM</name>
<dbReference type="InterPro" id="IPR005467">
    <property type="entry name" value="His_kinase_dom"/>
</dbReference>
<dbReference type="GO" id="GO:0000155">
    <property type="term" value="F:phosphorelay sensor kinase activity"/>
    <property type="evidence" value="ECO:0007669"/>
    <property type="project" value="InterPro"/>
</dbReference>
<evidence type="ECO:0000259" key="11">
    <source>
        <dbReference type="PROSITE" id="PS50113"/>
    </source>
</evidence>
<dbReference type="Pfam" id="PF02518">
    <property type="entry name" value="HATPase_c"/>
    <property type="match status" value="1"/>
</dbReference>
<dbReference type="InterPro" id="IPR036890">
    <property type="entry name" value="HATPase_C_sf"/>
</dbReference>
<dbReference type="NCBIfam" id="NF041832">
    <property type="entry name" value="near_NosP_CTERM"/>
    <property type="match status" value="1"/>
</dbReference>
<dbReference type="AlphaFoldDB" id="A0A1C3EPV9"/>
<dbReference type="GO" id="GO:0005886">
    <property type="term" value="C:plasma membrane"/>
    <property type="evidence" value="ECO:0007669"/>
    <property type="project" value="TreeGrafter"/>
</dbReference>
<dbReference type="SUPFAM" id="SSF52172">
    <property type="entry name" value="CheY-like"/>
    <property type="match status" value="1"/>
</dbReference>
<comment type="catalytic activity">
    <reaction evidence="1">
        <text>ATP + protein L-histidine = ADP + protein N-phospho-L-histidine.</text>
        <dbReference type="EC" id="2.7.13.3"/>
    </reaction>
</comment>
<dbReference type="InterPro" id="IPR003661">
    <property type="entry name" value="HisK_dim/P_dom"/>
</dbReference>
<dbReference type="STRING" id="1080227.A8L45_03725"/>
<gene>
    <name evidence="12" type="ORF">A8L45_03725</name>
</gene>
<dbReference type="OrthoDB" id="9764438at2"/>
<protein>
    <recommendedName>
        <fullName evidence="2">histidine kinase</fullName>
        <ecNumber evidence="2">2.7.13.3</ecNumber>
    </recommendedName>
</protein>
<organism evidence="12 13">
    <name type="scientific">Veronia pacifica</name>
    <dbReference type="NCBI Taxonomy" id="1080227"/>
    <lineage>
        <taxon>Bacteria</taxon>
        <taxon>Pseudomonadati</taxon>
        <taxon>Pseudomonadota</taxon>
        <taxon>Gammaproteobacteria</taxon>
        <taxon>Vibrionales</taxon>
        <taxon>Vibrionaceae</taxon>
        <taxon>Veronia</taxon>
    </lineage>
</organism>
<dbReference type="PROSITE" id="PS50113">
    <property type="entry name" value="PAC"/>
    <property type="match status" value="1"/>
</dbReference>
<evidence type="ECO:0000313" key="13">
    <source>
        <dbReference type="Proteomes" id="UP000094936"/>
    </source>
</evidence>